<reference evidence="2 3" key="1">
    <citation type="journal article" date="2022" name="Nat. Plants">
        <title>Genomes of leafy and leafless Platanthera orchids illuminate the evolution of mycoheterotrophy.</title>
        <authorList>
            <person name="Li M.H."/>
            <person name="Liu K.W."/>
            <person name="Li Z."/>
            <person name="Lu H.C."/>
            <person name="Ye Q.L."/>
            <person name="Zhang D."/>
            <person name="Wang J.Y."/>
            <person name="Li Y.F."/>
            <person name="Zhong Z.M."/>
            <person name="Liu X."/>
            <person name="Yu X."/>
            <person name="Liu D.K."/>
            <person name="Tu X.D."/>
            <person name="Liu B."/>
            <person name="Hao Y."/>
            <person name="Liao X.Y."/>
            <person name="Jiang Y.T."/>
            <person name="Sun W.H."/>
            <person name="Chen J."/>
            <person name="Chen Y.Q."/>
            <person name="Ai Y."/>
            <person name="Zhai J.W."/>
            <person name="Wu S.S."/>
            <person name="Zhou Z."/>
            <person name="Hsiao Y.Y."/>
            <person name="Wu W.L."/>
            <person name="Chen Y.Y."/>
            <person name="Lin Y.F."/>
            <person name="Hsu J.L."/>
            <person name="Li C.Y."/>
            <person name="Wang Z.W."/>
            <person name="Zhao X."/>
            <person name="Zhong W.Y."/>
            <person name="Ma X.K."/>
            <person name="Ma L."/>
            <person name="Huang J."/>
            <person name="Chen G.Z."/>
            <person name="Huang M.Z."/>
            <person name="Huang L."/>
            <person name="Peng D.H."/>
            <person name="Luo Y.B."/>
            <person name="Zou S.Q."/>
            <person name="Chen S.P."/>
            <person name="Lan S."/>
            <person name="Tsai W.C."/>
            <person name="Van de Peer Y."/>
            <person name="Liu Z.J."/>
        </authorList>
    </citation>
    <scope>NUCLEOTIDE SEQUENCE [LARGE SCALE GENOMIC DNA]</scope>
    <source>
        <strain evidence="2">Lor288</strain>
    </source>
</reference>
<sequence>MEVVESAPSLLTLEGQEHGEVEYDEDEEDYWSSESEVGDALDWLDSKEGADGDGVTGSSFSVSAARRPNAHGGLISRPFQPLTNRSQKFASHIRANPLEEWEGRMDIGMSNSVTTAIRETVRDAAIGRIKNTEKADRATVEQVIVFLLFSLVLDLFLPLAAEPACSFPAVSFEFACSLSSAFHCPPNSTARCTRRTHVLSTCLLARCVFPSPLVFTKLAPSD</sequence>
<evidence type="ECO:0000313" key="3">
    <source>
        <dbReference type="Proteomes" id="UP001412067"/>
    </source>
</evidence>
<evidence type="ECO:0000313" key="2">
    <source>
        <dbReference type="EMBL" id="KAK8962843.1"/>
    </source>
</evidence>
<dbReference type="EMBL" id="JBBWWR010000008">
    <property type="protein sequence ID" value="KAK8962843.1"/>
    <property type="molecule type" value="Genomic_DNA"/>
</dbReference>
<comment type="caution">
    <text evidence="2">The sequence shown here is derived from an EMBL/GenBank/DDBJ whole genome shotgun (WGS) entry which is preliminary data.</text>
</comment>
<feature type="compositionally biased region" description="Acidic residues" evidence="1">
    <location>
        <begin position="22"/>
        <end position="36"/>
    </location>
</feature>
<dbReference type="PANTHER" id="PTHR45723">
    <property type="entry name" value="SERINE/THREONINE-PROTEIN KINASE RIO1"/>
    <property type="match status" value="1"/>
</dbReference>
<evidence type="ECO:0000256" key="1">
    <source>
        <dbReference type="SAM" id="MobiDB-lite"/>
    </source>
</evidence>
<proteinExistence type="predicted"/>
<organism evidence="2 3">
    <name type="scientific">Platanthera guangdongensis</name>
    <dbReference type="NCBI Taxonomy" id="2320717"/>
    <lineage>
        <taxon>Eukaryota</taxon>
        <taxon>Viridiplantae</taxon>
        <taxon>Streptophyta</taxon>
        <taxon>Embryophyta</taxon>
        <taxon>Tracheophyta</taxon>
        <taxon>Spermatophyta</taxon>
        <taxon>Magnoliopsida</taxon>
        <taxon>Liliopsida</taxon>
        <taxon>Asparagales</taxon>
        <taxon>Orchidaceae</taxon>
        <taxon>Orchidoideae</taxon>
        <taxon>Orchideae</taxon>
        <taxon>Orchidinae</taxon>
        <taxon>Platanthera</taxon>
    </lineage>
</organism>
<protein>
    <submittedName>
        <fullName evidence="2">Uncharacterized protein</fullName>
    </submittedName>
</protein>
<accession>A0ABR2MIP4</accession>
<dbReference type="Proteomes" id="UP001412067">
    <property type="component" value="Unassembled WGS sequence"/>
</dbReference>
<keyword evidence="3" id="KW-1185">Reference proteome</keyword>
<feature type="region of interest" description="Disordered" evidence="1">
    <location>
        <begin position="1"/>
        <end position="36"/>
    </location>
</feature>
<name>A0ABR2MIP4_9ASPA</name>
<dbReference type="InterPro" id="IPR051272">
    <property type="entry name" value="RIO-type_Ser/Thr_kinase"/>
</dbReference>
<gene>
    <name evidence="2" type="ORF">KSP40_PGU022706</name>
</gene>